<sequence>MNAGRAGQGSAVADFDITVLIRSEHDAFRRAFTEIEQLTDKQELTTRWRELSDQLEVHAAGEEQVFYPELLHEVDDSEGDTEHAVKDHNEIRETTRKVDDHEVGSDAWWEAFREAREATVDHLGEEESDVLPPFQEEVSEDKRGELGMAWMKFLEDHESAKGLSRDEPDPKEYVEEHTG</sequence>
<protein>
    <recommendedName>
        <fullName evidence="2">Hemerythrin-like domain-containing protein</fullName>
    </recommendedName>
</protein>
<dbReference type="PANTHER" id="PTHR35585:SF1">
    <property type="entry name" value="HHE DOMAIN PROTEIN (AFU_ORTHOLOGUE AFUA_4G00730)"/>
    <property type="match status" value="1"/>
</dbReference>
<dbReference type="InterPro" id="IPR012312">
    <property type="entry name" value="Hemerythrin-like"/>
</dbReference>
<dbReference type="PANTHER" id="PTHR35585">
    <property type="entry name" value="HHE DOMAIN PROTEIN (AFU_ORTHOLOGUE AFUA_4G00730)"/>
    <property type="match status" value="1"/>
</dbReference>
<feature type="region of interest" description="Disordered" evidence="1">
    <location>
        <begin position="157"/>
        <end position="179"/>
    </location>
</feature>
<dbReference type="Pfam" id="PF01814">
    <property type="entry name" value="Hemerythrin"/>
    <property type="match status" value="1"/>
</dbReference>
<evidence type="ECO:0000313" key="3">
    <source>
        <dbReference type="EMBL" id="CAA9325856.1"/>
    </source>
</evidence>
<reference evidence="3" key="1">
    <citation type="submission" date="2020-02" db="EMBL/GenBank/DDBJ databases">
        <authorList>
            <person name="Meier V. D."/>
        </authorList>
    </citation>
    <scope>NUCLEOTIDE SEQUENCE</scope>
    <source>
        <strain evidence="3">AVDCRST_MAG16</strain>
    </source>
</reference>
<dbReference type="EMBL" id="CADCUE010000084">
    <property type="protein sequence ID" value="CAA9325856.1"/>
    <property type="molecule type" value="Genomic_DNA"/>
</dbReference>
<gene>
    <name evidence="3" type="ORF">AVDCRST_MAG16-1042</name>
</gene>
<dbReference type="CDD" id="cd12108">
    <property type="entry name" value="Hr-like"/>
    <property type="match status" value="1"/>
</dbReference>
<dbReference type="AlphaFoldDB" id="A0A6J4L8V5"/>
<name>A0A6J4L8V5_9ACTN</name>
<accession>A0A6J4L8V5</accession>
<evidence type="ECO:0000259" key="2">
    <source>
        <dbReference type="Pfam" id="PF01814"/>
    </source>
</evidence>
<evidence type="ECO:0000256" key="1">
    <source>
        <dbReference type="SAM" id="MobiDB-lite"/>
    </source>
</evidence>
<feature type="domain" description="Hemerythrin-like" evidence="2">
    <location>
        <begin position="18"/>
        <end position="132"/>
    </location>
</feature>
<dbReference type="Gene3D" id="1.20.120.520">
    <property type="entry name" value="nmb1532 protein domain like"/>
    <property type="match status" value="1"/>
</dbReference>
<organism evidence="3">
    <name type="scientific">uncultured Frankineae bacterium</name>
    <dbReference type="NCBI Taxonomy" id="437475"/>
    <lineage>
        <taxon>Bacteria</taxon>
        <taxon>Bacillati</taxon>
        <taxon>Actinomycetota</taxon>
        <taxon>Actinomycetes</taxon>
        <taxon>Frankiales</taxon>
        <taxon>environmental samples</taxon>
    </lineage>
</organism>
<proteinExistence type="predicted"/>
<feature type="region of interest" description="Disordered" evidence="1">
    <location>
        <begin position="77"/>
        <end position="100"/>
    </location>
</feature>